<dbReference type="GO" id="GO:0005789">
    <property type="term" value="C:endoplasmic reticulum membrane"/>
    <property type="evidence" value="ECO:0007669"/>
    <property type="project" value="UniProtKB-SubCell"/>
</dbReference>
<evidence type="ECO:0000256" key="8">
    <source>
        <dbReference type="HAMAP-Rule" id="MF_03103"/>
    </source>
</evidence>
<evidence type="ECO:0000256" key="5">
    <source>
        <dbReference type="ARBA" id="ARBA00023055"/>
    </source>
</evidence>
<dbReference type="Pfam" id="PF10296">
    <property type="entry name" value="MMM1"/>
    <property type="match status" value="1"/>
</dbReference>
<proteinExistence type="inferred from homology"/>
<dbReference type="EMBL" id="PUHQ01000074">
    <property type="protein sequence ID" value="KAG0657889.1"/>
    <property type="molecule type" value="Genomic_DNA"/>
</dbReference>
<name>A0A9P6VZ90_RHOMI</name>
<dbReference type="InterPro" id="IPR031468">
    <property type="entry name" value="SMP_LBD"/>
</dbReference>
<organism evidence="11 12">
    <name type="scientific">Rhodotorula mucilaginosa</name>
    <name type="common">Yeast</name>
    <name type="synonym">Rhodotorula rubra</name>
    <dbReference type="NCBI Taxonomy" id="5537"/>
    <lineage>
        <taxon>Eukaryota</taxon>
        <taxon>Fungi</taxon>
        <taxon>Dikarya</taxon>
        <taxon>Basidiomycota</taxon>
        <taxon>Pucciniomycotina</taxon>
        <taxon>Microbotryomycetes</taxon>
        <taxon>Sporidiobolales</taxon>
        <taxon>Sporidiobolaceae</taxon>
        <taxon>Rhodotorula</taxon>
    </lineage>
</organism>
<evidence type="ECO:0000259" key="10">
    <source>
        <dbReference type="PROSITE" id="PS51847"/>
    </source>
</evidence>
<evidence type="ECO:0000313" key="11">
    <source>
        <dbReference type="EMBL" id="KAG0657889.1"/>
    </source>
</evidence>
<dbReference type="GO" id="GO:0008289">
    <property type="term" value="F:lipid binding"/>
    <property type="evidence" value="ECO:0007669"/>
    <property type="project" value="UniProtKB-KW"/>
</dbReference>
<dbReference type="GO" id="GO:0045040">
    <property type="term" value="P:protein insertion into mitochondrial outer membrane"/>
    <property type="evidence" value="ECO:0007669"/>
    <property type="project" value="UniProtKB-UniRule"/>
</dbReference>
<comment type="subunit">
    <text evidence="8">Homodimer. Component of the ER-mitochondria encounter structure (ERMES) or MDM complex, composed of MMM1, MDM10, MDM12 and MDM34. A MMM1 homodimer associates with one molecule of MDM12 on each side in a pairwise head-to-tail manner, and the SMP-LTD domains of MMM1 and MDM12 generate a continuous hydrophobic tunnel for phospholipid trafficking.</text>
</comment>
<feature type="topological domain" description="Lumenal" evidence="8">
    <location>
        <begin position="1"/>
        <end position="60"/>
    </location>
</feature>
<accession>A0A9P6VZ90</accession>
<dbReference type="InterPro" id="IPR027537">
    <property type="entry name" value="Mmm1"/>
</dbReference>
<feature type="compositionally biased region" description="Polar residues" evidence="9">
    <location>
        <begin position="437"/>
        <end position="446"/>
    </location>
</feature>
<feature type="domain" description="SMP-LTD" evidence="10">
    <location>
        <begin position="167"/>
        <end position="396"/>
    </location>
</feature>
<comment type="caution">
    <text evidence="11">The sequence shown here is derived from an EMBL/GenBank/DDBJ whole genome shotgun (WGS) entry which is preliminary data.</text>
</comment>
<feature type="topological domain" description="Cytoplasmic" evidence="8">
    <location>
        <begin position="82"/>
        <end position="625"/>
    </location>
</feature>
<dbReference type="InterPro" id="IPR019411">
    <property type="entry name" value="MMM1_dom"/>
</dbReference>
<feature type="compositionally biased region" description="Polar residues" evidence="9">
    <location>
        <begin position="317"/>
        <end position="326"/>
    </location>
</feature>
<feature type="compositionally biased region" description="Low complexity" evidence="9">
    <location>
        <begin position="447"/>
        <end position="464"/>
    </location>
</feature>
<gene>
    <name evidence="8 11" type="primary">MMM1</name>
    <name evidence="11" type="ORF">C6P46_006171</name>
</gene>
<dbReference type="GO" id="GO:0015914">
    <property type="term" value="P:phospholipid transport"/>
    <property type="evidence" value="ECO:0007669"/>
    <property type="project" value="TreeGrafter"/>
</dbReference>
<dbReference type="GO" id="GO:0032865">
    <property type="term" value="C:ERMES complex"/>
    <property type="evidence" value="ECO:0007669"/>
    <property type="project" value="UniProtKB-UniRule"/>
</dbReference>
<feature type="compositionally biased region" description="Polar residues" evidence="9">
    <location>
        <begin position="500"/>
        <end position="516"/>
    </location>
</feature>
<comment type="function">
    <text evidence="8">Component of the ERMES/MDM complex, which serves as a molecular tether to connect the endoplasmic reticulum (ER) and mitochondria. Components of this complex are involved in the control of mitochondrial shape and protein biogenesis, and function in nonvesicular lipid trafficking between the ER and mitochondria. The MDM12-MMM1 subcomplex functions in the major beta-barrel assembly pathway that is responsible for biogenesis of all outer membrane beta-barrel proteins, and acts in a late step after the SAM complex. The MDM10-MDM12-MMM1 subcomplex further acts in the TOM40-specific pathway after the action of the MDM12-MMM1 complex. Essential for establishing and maintaining the structure of mitochondria and maintenance of mtDNA nucleoids.</text>
</comment>
<evidence type="ECO:0000256" key="7">
    <source>
        <dbReference type="ARBA" id="ARBA00023136"/>
    </source>
</evidence>
<protein>
    <recommendedName>
        <fullName evidence="8">Maintenance of mitochondrial morphology protein 1</fullName>
    </recommendedName>
</protein>
<evidence type="ECO:0000256" key="3">
    <source>
        <dbReference type="ARBA" id="ARBA00022824"/>
    </source>
</evidence>
<dbReference type="PROSITE" id="PS51847">
    <property type="entry name" value="SMP"/>
    <property type="match status" value="1"/>
</dbReference>
<dbReference type="PANTHER" id="PTHR13466:SF0">
    <property type="entry name" value="SMP-LTD DOMAIN-CONTAINING PROTEIN"/>
    <property type="match status" value="1"/>
</dbReference>
<feature type="compositionally biased region" description="Basic and acidic residues" evidence="9">
    <location>
        <begin position="113"/>
        <end position="135"/>
    </location>
</feature>
<sequence length="625" mass="65126">MHAHSAPAPAGHAALLAASSLPIPPSTATTTAGVAVARSTYASQLTGTSTAALGFSFTQGILLGQASMVVLAVLFLRYVVFEDPEISKRVDAERRQKRKRARSRSLGGGGENGFDRSSRGEMDPRRSAGTKDKGRGTAATSTPDAAASATDASTLLETLAYDISSHAPESLDWLNILLGQLIGSYRSLAASHSGGGARTLLEEALNRSTLAAEADGQEQAQGMIGLDFIEVDEVELGEAFPVLTDARVRPSGTDSESVRVEIDVDYSDRVVLAVSTRVVLNFPRPRFAILPVSLSVSLERFSGTLTVEIPPPVPISATPQESSLPTRPSAAAAHAHPTIHLSLHPDFELCLATSSLLGSRAKLQDVPKVEQLLVARIRAAIQDRVVWPGRVEVALPSLDRRHHHHHHHHHRHTPADDSSTSANQQHDGVAAHDAEANLSSPLSPFASSDPLMSSTPPSSLPSPLEADDDVGDADHHHHPAAFASDRPRFPLRPSFRSVSTYRTSSTATPETPSISLSEAGGPSIALHPKIHPPTPGGGGGGGMGLTAELLAAATGANNNAMPTPSPTETLPGYFASKLGRSAVPPQFSAAGAGKGKSTGATAGRSAQAQGQSGMRQRTGGGLGLV</sequence>
<comment type="subcellular location">
    <subcellularLocation>
        <location evidence="8">Endoplasmic reticulum membrane</location>
        <topology evidence="8">Single-pass type I membrane protein</topology>
    </subcellularLocation>
    <text evidence="8">The ERMES/MDM complex localizes to a few discrete foci (around 10 per single cell), that represent mitochondria-endoplasmic reticulum junctions. These foci are often found next to mtDNA nucleoids.</text>
</comment>
<dbReference type="HAMAP" id="MF_03103">
    <property type="entry name" value="Mmm1"/>
    <property type="match status" value="1"/>
</dbReference>
<keyword evidence="2 8" id="KW-0812">Transmembrane</keyword>
<evidence type="ECO:0000256" key="6">
    <source>
        <dbReference type="ARBA" id="ARBA00023121"/>
    </source>
</evidence>
<feature type="compositionally biased region" description="Basic residues" evidence="9">
    <location>
        <begin position="401"/>
        <end position="412"/>
    </location>
</feature>
<comment type="similarity">
    <text evidence="8">Belongs to the MMM1 family.</text>
</comment>
<keyword evidence="1" id="KW-0813">Transport</keyword>
<dbReference type="GO" id="GO:1990456">
    <property type="term" value="P:mitochondrion-endoplasmic reticulum membrane tethering"/>
    <property type="evidence" value="ECO:0007669"/>
    <property type="project" value="TreeGrafter"/>
</dbReference>
<keyword evidence="5" id="KW-0445">Lipid transport</keyword>
<dbReference type="AlphaFoldDB" id="A0A9P6VZ90"/>
<feature type="region of interest" description="Disordered" evidence="9">
    <location>
        <begin position="401"/>
        <end position="545"/>
    </location>
</feature>
<evidence type="ECO:0000256" key="2">
    <source>
        <dbReference type="ARBA" id="ARBA00022692"/>
    </source>
</evidence>
<feature type="compositionally biased region" description="Polar residues" evidence="9">
    <location>
        <begin position="416"/>
        <end position="426"/>
    </location>
</feature>
<keyword evidence="3 8" id="KW-0256">Endoplasmic reticulum</keyword>
<keyword evidence="7 8" id="KW-0472">Membrane</keyword>
<evidence type="ECO:0000313" key="12">
    <source>
        <dbReference type="Proteomes" id="UP000777482"/>
    </source>
</evidence>
<feature type="region of interest" description="Disordered" evidence="9">
    <location>
        <begin position="91"/>
        <end position="147"/>
    </location>
</feature>
<reference evidence="11 12" key="1">
    <citation type="submission" date="2020-11" db="EMBL/GenBank/DDBJ databases">
        <title>Kefir isolates.</title>
        <authorList>
            <person name="Marcisauskas S."/>
            <person name="Kim Y."/>
            <person name="Blasche S."/>
        </authorList>
    </citation>
    <scope>NUCLEOTIDE SEQUENCE [LARGE SCALE GENOMIC DNA]</scope>
    <source>
        <strain evidence="11 12">KR</strain>
    </source>
</reference>
<dbReference type="OrthoDB" id="5599157at2759"/>
<feature type="compositionally biased region" description="Polar residues" evidence="9">
    <location>
        <begin position="604"/>
        <end position="615"/>
    </location>
</feature>
<evidence type="ECO:0000256" key="9">
    <source>
        <dbReference type="SAM" id="MobiDB-lite"/>
    </source>
</evidence>
<keyword evidence="12" id="KW-1185">Reference proteome</keyword>
<keyword evidence="4 8" id="KW-1133">Transmembrane helix</keyword>
<dbReference type="PANTHER" id="PTHR13466">
    <property type="entry name" value="TEX2 PROTEIN-RELATED"/>
    <property type="match status" value="1"/>
</dbReference>
<feature type="compositionally biased region" description="Low complexity" evidence="9">
    <location>
        <begin position="137"/>
        <end position="147"/>
    </location>
</feature>
<keyword evidence="6" id="KW-0446">Lipid-binding</keyword>
<feature type="region of interest" description="Disordered" evidence="9">
    <location>
        <begin position="585"/>
        <end position="625"/>
    </location>
</feature>
<dbReference type="CDD" id="cd21671">
    <property type="entry name" value="SMP_Mmm1"/>
    <property type="match status" value="1"/>
</dbReference>
<evidence type="ECO:0000256" key="4">
    <source>
        <dbReference type="ARBA" id="ARBA00022989"/>
    </source>
</evidence>
<feature type="compositionally biased region" description="Low complexity" evidence="9">
    <location>
        <begin position="588"/>
        <end position="603"/>
    </location>
</feature>
<dbReference type="Proteomes" id="UP000777482">
    <property type="component" value="Unassembled WGS sequence"/>
</dbReference>
<feature type="region of interest" description="Disordered" evidence="9">
    <location>
        <begin position="312"/>
        <end position="331"/>
    </location>
</feature>
<evidence type="ECO:0000256" key="1">
    <source>
        <dbReference type="ARBA" id="ARBA00022448"/>
    </source>
</evidence>